<dbReference type="RefSeq" id="WP_138722076.1">
    <property type="nucleotide sequence ID" value="NZ_SSHJ02000001.1"/>
</dbReference>
<evidence type="ECO:0000313" key="2">
    <source>
        <dbReference type="Proteomes" id="UP001517247"/>
    </source>
</evidence>
<organism evidence="1 2">
    <name type="scientific">Pedobacter ureilyticus</name>
    <dbReference type="NCBI Taxonomy" id="1393051"/>
    <lineage>
        <taxon>Bacteria</taxon>
        <taxon>Pseudomonadati</taxon>
        <taxon>Bacteroidota</taxon>
        <taxon>Sphingobacteriia</taxon>
        <taxon>Sphingobacteriales</taxon>
        <taxon>Sphingobacteriaceae</taxon>
        <taxon>Pedobacter</taxon>
    </lineage>
</organism>
<name>A0ABW9J465_9SPHI</name>
<dbReference type="EMBL" id="SSHJ02000001">
    <property type="protein sequence ID" value="MFN0254965.1"/>
    <property type="molecule type" value="Genomic_DNA"/>
</dbReference>
<gene>
    <name evidence="1" type="ORF">E6A44_005235</name>
</gene>
<keyword evidence="2" id="KW-1185">Reference proteome</keyword>
<dbReference type="Proteomes" id="UP001517247">
    <property type="component" value="Unassembled WGS sequence"/>
</dbReference>
<accession>A0ABW9J465</accession>
<reference evidence="1 2" key="1">
    <citation type="submission" date="2024-12" db="EMBL/GenBank/DDBJ databases">
        <authorList>
            <person name="Hu S."/>
        </authorList>
    </citation>
    <scope>NUCLEOTIDE SEQUENCE [LARGE SCALE GENOMIC DNA]</scope>
    <source>
        <strain evidence="1 2">THG-T11</strain>
    </source>
</reference>
<sequence>MLTKNKSDLNKDGLLDIVILIEEIGLKNQHETNATNLKSSERHLLVAFKRPDGSYKWAAKNTSIIPPKDDPKRPCLLDPFGENSGISTENSLIKIHLQQFYSCGAWEIYDFDYIFRYQNQKFELIGYNESSLHRSTGEEISTTVNFSTAKMTRTTGSNAFKKGAKPKTVWQNIKPKQRLELNSIKEEDLRAFD</sequence>
<protein>
    <submittedName>
        <fullName evidence="1">Uncharacterized protein</fullName>
    </submittedName>
</protein>
<proteinExistence type="predicted"/>
<comment type="caution">
    <text evidence="1">The sequence shown here is derived from an EMBL/GenBank/DDBJ whole genome shotgun (WGS) entry which is preliminary data.</text>
</comment>
<evidence type="ECO:0000313" key="1">
    <source>
        <dbReference type="EMBL" id="MFN0254965.1"/>
    </source>
</evidence>